<gene>
    <name evidence="3" type="ORF">D2E76_23070</name>
</gene>
<protein>
    <submittedName>
        <fullName evidence="3">DUF3558 domain-containing protein</fullName>
    </submittedName>
</protein>
<name>A0ABD7HI44_9MYCO</name>
<sequence length="202" mass="20914">MNIDKFVPLLVAAIALAGCSTTTSGSPAPAATTSVSGSASGTTSSVSVPYTLTAPHPTPGKKNDGTSFDPCITYTAAEIQSWGVDPSKVTDTANQGLEYRGCLWSADGWSIEQSVINNPISDYLNTPVYPGSRAEKIGGLDGVVYQSPATGDSMCTAALPSQQATVHVIVSIYNEKRGRKAVPDLCAKAVEVATFVATKLPK</sequence>
<feature type="chain" id="PRO_5044848235" evidence="2">
    <location>
        <begin position="18"/>
        <end position="202"/>
    </location>
</feature>
<dbReference type="RefSeq" id="WP_074329664.1">
    <property type="nucleotide sequence ID" value="NZ_QXBN01000023.1"/>
</dbReference>
<dbReference type="AlphaFoldDB" id="A0ABD7HI44"/>
<dbReference type="PROSITE" id="PS51257">
    <property type="entry name" value="PROKAR_LIPOPROTEIN"/>
    <property type="match status" value="1"/>
</dbReference>
<proteinExistence type="predicted"/>
<comment type="caution">
    <text evidence="3">The sequence shown here is derived from an EMBL/GenBank/DDBJ whole genome shotgun (WGS) entry which is preliminary data.</text>
</comment>
<evidence type="ECO:0000256" key="2">
    <source>
        <dbReference type="SAM" id="SignalP"/>
    </source>
</evidence>
<dbReference type="Pfam" id="PF12079">
    <property type="entry name" value="DUF3558"/>
    <property type="match status" value="1"/>
</dbReference>
<evidence type="ECO:0000313" key="4">
    <source>
        <dbReference type="Proteomes" id="UP000284557"/>
    </source>
</evidence>
<dbReference type="InterPro" id="IPR024520">
    <property type="entry name" value="DUF3558"/>
</dbReference>
<reference evidence="3 4" key="1">
    <citation type="submission" date="2018-08" db="EMBL/GenBank/DDBJ databases">
        <title>Linezolid Resistance in Mycobacterium abscessus: MIC Distribution and Comprehensive Investigation of Resistance Mechanisms.</title>
        <authorList>
            <person name="Ye M."/>
            <person name="Xu L."/>
            <person name="Zou Y."/>
            <person name="Li B."/>
            <person name="Guo Q."/>
            <person name="Zhang Y."/>
            <person name="Zhan M."/>
            <person name="Xu B."/>
            <person name="Yu F."/>
            <person name="Zhang Z."/>
            <person name="Chu H."/>
        </authorList>
    </citation>
    <scope>NUCLEOTIDE SEQUENCE [LARGE SCALE GENOMIC DNA]</scope>
    <source>
        <strain evidence="3 4">G143</strain>
    </source>
</reference>
<keyword evidence="2" id="KW-0732">Signal</keyword>
<feature type="signal peptide" evidence="2">
    <location>
        <begin position="1"/>
        <end position="17"/>
    </location>
</feature>
<dbReference type="EMBL" id="QXBN01000023">
    <property type="protein sequence ID" value="RIT32696.1"/>
    <property type="molecule type" value="Genomic_DNA"/>
</dbReference>
<organism evidence="3 4">
    <name type="scientific">Mycobacteroides abscessus</name>
    <dbReference type="NCBI Taxonomy" id="36809"/>
    <lineage>
        <taxon>Bacteria</taxon>
        <taxon>Bacillati</taxon>
        <taxon>Actinomycetota</taxon>
        <taxon>Actinomycetes</taxon>
        <taxon>Mycobacteriales</taxon>
        <taxon>Mycobacteriaceae</taxon>
        <taxon>Mycobacteroides</taxon>
    </lineage>
</organism>
<evidence type="ECO:0000313" key="3">
    <source>
        <dbReference type="EMBL" id="RIT32696.1"/>
    </source>
</evidence>
<accession>A0ABD7HI44</accession>
<dbReference type="Proteomes" id="UP000284557">
    <property type="component" value="Unassembled WGS sequence"/>
</dbReference>
<evidence type="ECO:0000256" key="1">
    <source>
        <dbReference type="SAM" id="MobiDB-lite"/>
    </source>
</evidence>
<feature type="region of interest" description="Disordered" evidence="1">
    <location>
        <begin position="21"/>
        <end position="43"/>
    </location>
</feature>